<dbReference type="FunFam" id="1.20.1070.10:FF:000041">
    <property type="entry name" value="Muscarinic acetylcholine receptor"/>
    <property type="match status" value="1"/>
</dbReference>
<comment type="caution">
    <text evidence="16">The sequence shown here is derived from an EMBL/GenBank/DDBJ whole genome shotgun (WGS) entry which is preliminary data.</text>
</comment>
<evidence type="ECO:0000256" key="10">
    <source>
        <dbReference type="ARBA" id="ARBA00023224"/>
    </source>
</evidence>
<keyword evidence="1 13" id="KW-1003">Cell membrane</keyword>
<keyword evidence="6 12" id="KW-0297">G-protein coupled receptor</keyword>
<feature type="transmembrane region" description="Helical" evidence="13">
    <location>
        <begin position="106"/>
        <end position="127"/>
    </location>
</feature>
<name>A0AAD9EZG3_DISEL</name>
<evidence type="ECO:0000256" key="4">
    <source>
        <dbReference type="ARBA" id="ARBA00022989"/>
    </source>
</evidence>
<dbReference type="PRINTS" id="PR00237">
    <property type="entry name" value="GPCRRHODOPSN"/>
</dbReference>
<evidence type="ECO:0000259" key="15">
    <source>
        <dbReference type="PROSITE" id="PS50262"/>
    </source>
</evidence>
<comment type="caution">
    <text evidence="13">Lacks conserved residue(s) required for the propagation of feature annotation.</text>
</comment>
<evidence type="ECO:0000313" key="17">
    <source>
        <dbReference type="Proteomes" id="UP001228049"/>
    </source>
</evidence>
<evidence type="ECO:0000256" key="12">
    <source>
        <dbReference type="RuleBase" id="RU000688"/>
    </source>
</evidence>
<evidence type="ECO:0000256" key="14">
    <source>
        <dbReference type="SAM" id="MobiDB-lite"/>
    </source>
</evidence>
<dbReference type="CDD" id="cd15297">
    <property type="entry name" value="7tmA_mAChR_M2"/>
    <property type="match status" value="1"/>
</dbReference>
<feature type="transmembrane region" description="Helical" evidence="13">
    <location>
        <begin position="193"/>
        <end position="215"/>
    </location>
</feature>
<evidence type="ECO:0000256" key="9">
    <source>
        <dbReference type="ARBA" id="ARBA00023170"/>
    </source>
</evidence>
<dbReference type="InterPro" id="IPR017452">
    <property type="entry name" value="GPCR_Rhodpsn_7TM"/>
</dbReference>
<comment type="subcellular location">
    <subcellularLocation>
        <location evidence="13">Cell membrane</location>
        <topology evidence="13">Multi-pass membrane protein</topology>
    </subcellularLocation>
    <subcellularLocation>
        <location evidence="13">Postsynaptic cell membrane</location>
        <topology evidence="13">Multi-pass membrane protein</topology>
    </subcellularLocation>
</comment>
<dbReference type="PANTHER" id="PTHR24247">
    <property type="entry name" value="5-HYDROXYTRYPTAMINE RECEPTOR"/>
    <property type="match status" value="1"/>
</dbReference>
<keyword evidence="17" id="KW-1185">Reference proteome</keyword>
<dbReference type="PANTHER" id="PTHR24247:SF207">
    <property type="entry name" value="MUSCARINIC ACETYLCHOLINE RECEPTOR M2"/>
    <property type="match status" value="1"/>
</dbReference>
<evidence type="ECO:0000256" key="13">
    <source>
        <dbReference type="RuleBase" id="RU361191"/>
    </source>
</evidence>
<keyword evidence="8" id="KW-1015">Disulfide bond</keyword>
<dbReference type="Proteomes" id="UP001228049">
    <property type="component" value="Unassembled WGS sequence"/>
</dbReference>
<dbReference type="SMART" id="SM01381">
    <property type="entry name" value="7TM_GPCR_Srsx"/>
    <property type="match status" value="1"/>
</dbReference>
<feature type="transmembrane region" description="Helical" evidence="13">
    <location>
        <begin position="31"/>
        <end position="56"/>
    </location>
</feature>
<dbReference type="FunFam" id="1.20.1070.10:FF:000038">
    <property type="entry name" value="Muscarinic acetylcholine receptor"/>
    <property type="match status" value="1"/>
</dbReference>
<dbReference type="PROSITE" id="PS00237">
    <property type="entry name" value="G_PROTEIN_RECEP_F1_1"/>
    <property type="match status" value="1"/>
</dbReference>
<feature type="transmembrane region" description="Helical" evidence="13">
    <location>
        <begin position="336"/>
        <end position="354"/>
    </location>
</feature>
<dbReference type="GO" id="GO:0030425">
    <property type="term" value="C:dendrite"/>
    <property type="evidence" value="ECO:0007669"/>
    <property type="project" value="TreeGrafter"/>
</dbReference>
<evidence type="ECO:0000256" key="6">
    <source>
        <dbReference type="ARBA" id="ARBA00023040"/>
    </source>
</evidence>
<feature type="domain" description="G-protein coupled receptors family 1 profile" evidence="15">
    <location>
        <begin position="48"/>
        <end position="391"/>
    </location>
</feature>
<protein>
    <recommendedName>
        <fullName evidence="13">Muscarinic acetylcholine receptor</fullName>
    </recommendedName>
</protein>
<keyword evidence="11 13" id="KW-0628">Postsynaptic cell membrane</keyword>
<dbReference type="InterPro" id="IPR000995">
    <property type="entry name" value="Musac_Ach_rcpt"/>
</dbReference>
<dbReference type="GO" id="GO:0004993">
    <property type="term" value="F:G protein-coupled serotonin receptor activity"/>
    <property type="evidence" value="ECO:0007669"/>
    <property type="project" value="TreeGrafter"/>
</dbReference>
<reference evidence="16" key="1">
    <citation type="submission" date="2023-04" db="EMBL/GenBank/DDBJ databases">
        <title>Chromosome-level genome of Chaenocephalus aceratus.</title>
        <authorList>
            <person name="Park H."/>
        </authorList>
    </citation>
    <scope>NUCLEOTIDE SEQUENCE</scope>
    <source>
        <strain evidence="16">DE</strain>
        <tissue evidence="16">Muscle</tissue>
    </source>
</reference>
<feature type="region of interest" description="Disordered" evidence="14">
    <location>
        <begin position="225"/>
        <end position="307"/>
    </location>
</feature>
<dbReference type="Gene3D" id="1.20.1070.10">
    <property type="entry name" value="Rhodopsin 7-helix transmembrane proteins"/>
    <property type="match status" value="1"/>
</dbReference>
<feature type="compositionally biased region" description="Polar residues" evidence="14">
    <location>
        <begin position="298"/>
        <end position="307"/>
    </location>
</feature>
<dbReference type="GO" id="GO:0045211">
    <property type="term" value="C:postsynaptic membrane"/>
    <property type="evidence" value="ECO:0007669"/>
    <property type="project" value="UniProtKB-SubCell"/>
</dbReference>
<dbReference type="EMBL" id="JASDAP010000018">
    <property type="protein sequence ID" value="KAK1887178.1"/>
    <property type="molecule type" value="Genomic_DNA"/>
</dbReference>
<dbReference type="SUPFAM" id="SSF81321">
    <property type="entry name" value="Family A G protein-coupled receptor-like"/>
    <property type="match status" value="1"/>
</dbReference>
<dbReference type="GO" id="GO:0007197">
    <property type="term" value="P:adenylate cyclase-inhibiting G protein-coupled acetylcholine receptor signaling pathway"/>
    <property type="evidence" value="ECO:0007669"/>
    <property type="project" value="TreeGrafter"/>
</dbReference>
<feature type="transmembrane region" description="Helical" evidence="13">
    <location>
        <begin position="148"/>
        <end position="173"/>
    </location>
</feature>
<evidence type="ECO:0000256" key="1">
    <source>
        <dbReference type="ARBA" id="ARBA00022475"/>
    </source>
</evidence>
<accession>A0AAD9EZG3</accession>
<keyword evidence="2" id="KW-0597">Phosphoprotein</keyword>
<dbReference type="AlphaFoldDB" id="A0AAD9EZG3"/>
<evidence type="ECO:0000256" key="7">
    <source>
        <dbReference type="ARBA" id="ARBA00023136"/>
    </source>
</evidence>
<proteinExistence type="inferred from homology"/>
<dbReference type="InterPro" id="IPR000276">
    <property type="entry name" value="GPCR_Rhodpsn"/>
</dbReference>
<comment type="similarity">
    <text evidence="13">Belongs to the G-protein coupled receptor 1 family. Muscarinic acetylcholine receptor subfamily.</text>
</comment>
<keyword evidence="7 13" id="KW-0472">Membrane</keyword>
<sequence>METLNSSQTTNISSGDNGSLFSASPYSTVEIVLIILVAGSLSLFTVIGNILVMLSIKVNRNLQTVNNYFLFSLACADLIIGLCSMNLYTVYIVIGYWPLGALVCDLWLAVDYVVSNASVMNLLIISFDRYFCVTKPLSYPARRSTKMAGLMIAAAWVLSFVLWAPAILFWQFIVGGRTVPPGECYIQFFSNPAVTFGTAIAAFYLPVAIMIYLYWRISKASRSRVKRNTRKPSGASLGEGPSHSQEDGCQNDGITTGDVHGEAEDGKEKEMLQQQNGNGHKMFNGEKKTKQTQPPSPENSTADRQSLTARTLFKVTKQSAVAKWKRKGVSSREKKVTRTIMAILVAFVATWTPYNVMVLINTFCSICIPNSLWTIGYWLCYINSTINPACYALCNATFKNTFKHLLMCQYKNIRTAR</sequence>
<keyword evidence="9 12" id="KW-0675">Receptor</keyword>
<dbReference type="PRINTS" id="PR00243">
    <property type="entry name" value="MUSCARINICR"/>
</dbReference>
<feature type="transmembrane region" description="Helical" evidence="13">
    <location>
        <begin position="68"/>
        <end position="94"/>
    </location>
</feature>
<keyword evidence="4 13" id="KW-1133">Transmembrane helix</keyword>
<comment type="function">
    <text evidence="13">The muscarinic acetylcholine receptor mediates various cellular responses, including inhibition of adenylate cyclase, breakdown of phosphoinositides and modulation of potassium channels through the action of G proteins.</text>
</comment>
<evidence type="ECO:0000256" key="5">
    <source>
        <dbReference type="ARBA" id="ARBA00023018"/>
    </source>
</evidence>
<evidence type="ECO:0000256" key="2">
    <source>
        <dbReference type="ARBA" id="ARBA00022553"/>
    </source>
</evidence>
<keyword evidence="3 12" id="KW-0812">Transmembrane</keyword>
<evidence type="ECO:0000256" key="11">
    <source>
        <dbReference type="ARBA" id="ARBA00023257"/>
    </source>
</evidence>
<evidence type="ECO:0000256" key="8">
    <source>
        <dbReference type="ARBA" id="ARBA00023157"/>
    </source>
</evidence>
<dbReference type="GO" id="GO:0007187">
    <property type="term" value="P:G protein-coupled receptor signaling pathway, coupled to cyclic nucleotide second messenger"/>
    <property type="evidence" value="ECO:0007669"/>
    <property type="project" value="TreeGrafter"/>
</dbReference>
<evidence type="ECO:0000313" key="16">
    <source>
        <dbReference type="EMBL" id="KAK1887178.1"/>
    </source>
</evidence>
<dbReference type="PROSITE" id="PS50262">
    <property type="entry name" value="G_PROTEIN_RECEP_F1_2"/>
    <property type="match status" value="1"/>
</dbReference>
<organism evidence="16 17">
    <name type="scientific">Dissostichus eleginoides</name>
    <name type="common">Patagonian toothfish</name>
    <name type="synonym">Dissostichus amissus</name>
    <dbReference type="NCBI Taxonomy" id="100907"/>
    <lineage>
        <taxon>Eukaryota</taxon>
        <taxon>Metazoa</taxon>
        <taxon>Chordata</taxon>
        <taxon>Craniata</taxon>
        <taxon>Vertebrata</taxon>
        <taxon>Euteleostomi</taxon>
        <taxon>Actinopterygii</taxon>
        <taxon>Neopterygii</taxon>
        <taxon>Teleostei</taxon>
        <taxon>Neoteleostei</taxon>
        <taxon>Acanthomorphata</taxon>
        <taxon>Eupercaria</taxon>
        <taxon>Perciformes</taxon>
        <taxon>Notothenioidei</taxon>
        <taxon>Nototheniidae</taxon>
        <taxon>Dissostichus</taxon>
    </lineage>
</organism>
<dbReference type="Pfam" id="PF00001">
    <property type="entry name" value="7tm_1"/>
    <property type="match status" value="1"/>
</dbReference>
<keyword evidence="5 13" id="KW-0770">Synapse</keyword>
<gene>
    <name evidence="16" type="ORF">KUDE01_027971</name>
</gene>
<dbReference type="GO" id="GO:0016907">
    <property type="term" value="F:G protein-coupled acetylcholine receptor activity"/>
    <property type="evidence" value="ECO:0007669"/>
    <property type="project" value="UniProtKB-UniRule"/>
</dbReference>
<feature type="compositionally biased region" description="Basic and acidic residues" evidence="14">
    <location>
        <begin position="259"/>
        <end position="271"/>
    </location>
</feature>
<evidence type="ECO:0000256" key="3">
    <source>
        <dbReference type="ARBA" id="ARBA00022692"/>
    </source>
</evidence>
<keyword evidence="10 12" id="KW-0807">Transducer</keyword>
<dbReference type="GO" id="GO:0006940">
    <property type="term" value="P:regulation of smooth muscle contraction"/>
    <property type="evidence" value="ECO:0007669"/>
    <property type="project" value="TreeGrafter"/>
</dbReference>